<dbReference type="AlphaFoldDB" id="A0A183E916"/>
<dbReference type="WBParaSite" id="GPUH_0001747901-mRNA-1">
    <property type="protein sequence ID" value="GPUH_0001747901-mRNA-1"/>
    <property type="gene ID" value="GPUH_0001747901"/>
</dbReference>
<proteinExistence type="predicted"/>
<reference evidence="2 3" key="2">
    <citation type="submission" date="2018-11" db="EMBL/GenBank/DDBJ databases">
        <authorList>
            <consortium name="Pathogen Informatics"/>
        </authorList>
    </citation>
    <scope>NUCLEOTIDE SEQUENCE [LARGE SCALE GENOMIC DNA]</scope>
</reference>
<name>A0A183E916_9BILA</name>
<keyword evidence="3" id="KW-1185">Reference proteome</keyword>
<evidence type="ECO:0000313" key="2">
    <source>
        <dbReference type="EMBL" id="VDN29842.1"/>
    </source>
</evidence>
<sequence length="68" mass="7780">MPYERCDSSSAQSRRFSRKPATFDADEHEQICHKAEDIPLPPSLNRFVVAPARSPPSSQVWLVFTFMI</sequence>
<dbReference type="EMBL" id="UYRT01085211">
    <property type="protein sequence ID" value="VDN29842.1"/>
    <property type="molecule type" value="Genomic_DNA"/>
</dbReference>
<organism evidence="4">
    <name type="scientific">Gongylonema pulchrum</name>
    <dbReference type="NCBI Taxonomy" id="637853"/>
    <lineage>
        <taxon>Eukaryota</taxon>
        <taxon>Metazoa</taxon>
        <taxon>Ecdysozoa</taxon>
        <taxon>Nematoda</taxon>
        <taxon>Chromadorea</taxon>
        <taxon>Rhabditida</taxon>
        <taxon>Spirurina</taxon>
        <taxon>Spiruromorpha</taxon>
        <taxon>Spiruroidea</taxon>
        <taxon>Gongylonematidae</taxon>
        <taxon>Gongylonema</taxon>
    </lineage>
</organism>
<dbReference type="OrthoDB" id="5864268at2759"/>
<gene>
    <name evidence="2" type="ORF">GPUH_LOCUS17457</name>
</gene>
<accession>A0A183E916</accession>
<feature type="region of interest" description="Disordered" evidence="1">
    <location>
        <begin position="1"/>
        <end position="22"/>
    </location>
</feature>
<protein>
    <submittedName>
        <fullName evidence="2 4">Uncharacterized protein</fullName>
    </submittedName>
</protein>
<evidence type="ECO:0000256" key="1">
    <source>
        <dbReference type="SAM" id="MobiDB-lite"/>
    </source>
</evidence>
<reference evidence="4" key="1">
    <citation type="submission" date="2016-06" db="UniProtKB">
        <authorList>
            <consortium name="WormBaseParasite"/>
        </authorList>
    </citation>
    <scope>IDENTIFICATION</scope>
</reference>
<evidence type="ECO:0000313" key="3">
    <source>
        <dbReference type="Proteomes" id="UP000271098"/>
    </source>
</evidence>
<dbReference type="Proteomes" id="UP000271098">
    <property type="component" value="Unassembled WGS sequence"/>
</dbReference>
<evidence type="ECO:0000313" key="4">
    <source>
        <dbReference type="WBParaSite" id="GPUH_0001747901-mRNA-1"/>
    </source>
</evidence>